<keyword evidence="7" id="KW-1133">Transmembrane helix</keyword>
<dbReference type="InterPro" id="IPR036188">
    <property type="entry name" value="FAD/NAD-bd_sf"/>
</dbReference>
<dbReference type="PANTHER" id="PTHR43429">
    <property type="entry name" value="PYRIDINE NUCLEOTIDE-DISULFIDE OXIDOREDUCTASE DOMAIN-CONTAINING"/>
    <property type="match status" value="1"/>
</dbReference>
<dbReference type="Gene3D" id="3.50.50.60">
    <property type="entry name" value="FAD/NAD(P)-binding domain"/>
    <property type="match status" value="2"/>
</dbReference>
<organism evidence="10 11">
    <name type="scientific">candidate division LCP-89 bacterium B3_LCP</name>
    <dbReference type="NCBI Taxonomy" id="2012998"/>
    <lineage>
        <taxon>Bacteria</taxon>
        <taxon>Pseudomonadati</taxon>
        <taxon>Bacteria division LCP-89</taxon>
    </lineage>
</organism>
<dbReference type="SUPFAM" id="SSF55424">
    <property type="entry name" value="FAD/NAD-linked reductases, dimerisation (C-terminal) domain"/>
    <property type="match status" value="1"/>
</dbReference>
<sequence length="474" mass="51855">MARSRPYRRSFKTTRKTLPLNRVKLLIIIGGNAAGMSAAMRARRLAPDCSIKVIERTDRISISNCLIPEYLSGTIENIDSLQQLKAEVVRKEHDIDVLLKHELIEIDHRSRRISIENLETNQNYDLPYDRLILATGADPIIPNLPNIHANGVFTLRNLTQAKHFRQFLELRKPVRFAVLGAGILAQVCASALSSYGMEVFLIDNRAESHIDKLEEPIAMCISDKLHNNDINVYYVDNIASINLSHEGIVTGITTNSRVFECQGILIATGIKPNLHVAKQAGIVTGIDNSIKVDRHLNTSAGGIYACGDCAQTFNSITQKTVYWPTATNASKQGRIAGENAVGGNVHDKGTLMTRIWSCFDLQIGRVGLSSHLAEKAGIKYEKVSVSTESKPQLFGGSGIELTVIFKSDGGRLIGAQLVGTDGVHARLNTLSTAISGKLTINDLEELDLGYTPKSSALWDPVQIAGRLGGRIGRK</sequence>
<keyword evidence="6" id="KW-0676">Redox-active center</keyword>
<evidence type="ECO:0000313" key="10">
    <source>
        <dbReference type="EMBL" id="TKJ38579.1"/>
    </source>
</evidence>
<dbReference type="PRINTS" id="PR00368">
    <property type="entry name" value="FADPNR"/>
</dbReference>
<dbReference type="Proteomes" id="UP000319619">
    <property type="component" value="Unassembled WGS sequence"/>
</dbReference>
<evidence type="ECO:0000313" key="11">
    <source>
        <dbReference type="Proteomes" id="UP000319619"/>
    </source>
</evidence>
<dbReference type="InterPro" id="IPR023753">
    <property type="entry name" value="FAD/NAD-binding_dom"/>
</dbReference>
<name>A0A532UUG1_UNCL8</name>
<accession>A0A532UUG1</accession>
<feature type="domain" description="Pyridine nucleotide-disulphide oxidoreductase dimerisation" evidence="8">
    <location>
        <begin position="359"/>
        <end position="455"/>
    </location>
</feature>
<keyword evidence="5" id="KW-0560">Oxidoreductase</keyword>
<feature type="domain" description="FAD/NAD(P)-binding" evidence="9">
    <location>
        <begin position="26"/>
        <end position="333"/>
    </location>
</feature>
<evidence type="ECO:0000259" key="9">
    <source>
        <dbReference type="Pfam" id="PF07992"/>
    </source>
</evidence>
<dbReference type="Pfam" id="PF02852">
    <property type="entry name" value="Pyr_redox_dim"/>
    <property type="match status" value="1"/>
</dbReference>
<evidence type="ECO:0000256" key="7">
    <source>
        <dbReference type="SAM" id="Phobius"/>
    </source>
</evidence>
<keyword evidence="7" id="KW-0812">Transmembrane</keyword>
<dbReference type="PANTHER" id="PTHR43429:SF1">
    <property type="entry name" value="NAD(P)H SULFUR OXIDOREDUCTASE (COA-DEPENDENT)"/>
    <property type="match status" value="1"/>
</dbReference>
<dbReference type="AlphaFoldDB" id="A0A532UUG1"/>
<comment type="similarity">
    <text evidence="2">Belongs to the class-III pyridine nucleotide-disulfide oxidoreductase family.</text>
</comment>
<evidence type="ECO:0000256" key="4">
    <source>
        <dbReference type="ARBA" id="ARBA00022827"/>
    </source>
</evidence>
<comment type="cofactor">
    <cofactor evidence="1">
        <name>FAD</name>
        <dbReference type="ChEBI" id="CHEBI:57692"/>
    </cofactor>
</comment>
<feature type="transmembrane region" description="Helical" evidence="7">
    <location>
        <begin position="21"/>
        <end position="40"/>
    </location>
</feature>
<gene>
    <name evidence="10" type="ORF">CEE37_12510</name>
</gene>
<evidence type="ECO:0008006" key="12">
    <source>
        <dbReference type="Google" id="ProtNLM"/>
    </source>
</evidence>
<evidence type="ECO:0000256" key="5">
    <source>
        <dbReference type="ARBA" id="ARBA00023002"/>
    </source>
</evidence>
<comment type="caution">
    <text evidence="10">The sequence shown here is derived from an EMBL/GenBank/DDBJ whole genome shotgun (WGS) entry which is preliminary data.</text>
</comment>
<dbReference type="GO" id="GO:0016491">
    <property type="term" value="F:oxidoreductase activity"/>
    <property type="evidence" value="ECO:0007669"/>
    <property type="project" value="UniProtKB-KW"/>
</dbReference>
<dbReference type="SUPFAM" id="SSF51905">
    <property type="entry name" value="FAD/NAD(P)-binding domain"/>
    <property type="match status" value="1"/>
</dbReference>
<evidence type="ECO:0000256" key="3">
    <source>
        <dbReference type="ARBA" id="ARBA00022630"/>
    </source>
</evidence>
<dbReference type="InterPro" id="IPR016156">
    <property type="entry name" value="FAD/NAD-linked_Rdtase_dimer_sf"/>
</dbReference>
<evidence type="ECO:0000256" key="1">
    <source>
        <dbReference type="ARBA" id="ARBA00001974"/>
    </source>
</evidence>
<dbReference type="EMBL" id="NJBN01000009">
    <property type="protein sequence ID" value="TKJ38579.1"/>
    <property type="molecule type" value="Genomic_DNA"/>
</dbReference>
<dbReference type="PRINTS" id="PR00411">
    <property type="entry name" value="PNDRDTASEI"/>
</dbReference>
<keyword evidence="7" id="KW-0472">Membrane</keyword>
<evidence type="ECO:0000256" key="6">
    <source>
        <dbReference type="ARBA" id="ARBA00023284"/>
    </source>
</evidence>
<keyword evidence="4" id="KW-0274">FAD</keyword>
<dbReference type="Pfam" id="PF07992">
    <property type="entry name" value="Pyr_redox_2"/>
    <property type="match status" value="1"/>
</dbReference>
<evidence type="ECO:0000259" key="8">
    <source>
        <dbReference type="Pfam" id="PF02852"/>
    </source>
</evidence>
<proteinExistence type="inferred from homology"/>
<evidence type="ECO:0000256" key="2">
    <source>
        <dbReference type="ARBA" id="ARBA00009130"/>
    </source>
</evidence>
<dbReference type="InterPro" id="IPR050260">
    <property type="entry name" value="FAD-bd_OxRdtase"/>
</dbReference>
<reference evidence="10 11" key="1">
    <citation type="submission" date="2017-06" db="EMBL/GenBank/DDBJ databases">
        <title>Novel microbial phyla capable of carbon fixation and sulfur reduction in deep-sea sediments.</title>
        <authorList>
            <person name="Huang J."/>
            <person name="Baker B."/>
            <person name="Wang Y."/>
        </authorList>
    </citation>
    <scope>NUCLEOTIDE SEQUENCE [LARGE SCALE GENOMIC DNA]</scope>
    <source>
        <strain evidence="10">B3_LCP</strain>
    </source>
</reference>
<keyword evidence="3" id="KW-0285">Flavoprotein</keyword>
<dbReference type="InterPro" id="IPR004099">
    <property type="entry name" value="Pyr_nucl-diS_OxRdtase_dimer"/>
</dbReference>
<protein>
    <recommendedName>
        <fullName evidence="12">Pyridine nucleotide-disulfide oxidoreductase</fullName>
    </recommendedName>
</protein>